<comment type="function">
    <text evidence="10">Catalyzes the folate-dependent formation of 5-methyl-uridine at position 54 (M-5-U54) in all tRNAs.</text>
</comment>
<keyword evidence="3 10" id="KW-0489">Methyltransferase</keyword>
<comment type="similarity">
    <text evidence="10">Belongs to the MnmG family. TrmFO subfamily.</text>
</comment>
<comment type="cofactor">
    <cofactor evidence="1 10">
        <name>FAD</name>
        <dbReference type="ChEBI" id="CHEBI:57692"/>
    </cofactor>
</comment>
<dbReference type="Gene3D" id="3.50.50.60">
    <property type="entry name" value="FAD/NAD(P)-binding domain"/>
    <property type="match status" value="2"/>
</dbReference>
<comment type="catalytic activity">
    <reaction evidence="10">
        <text>uridine(54) in tRNA + (6R)-5,10-methylene-5,6,7,8-tetrahydrofolate + NADH + H(+) = 5-methyluridine(54) in tRNA + (6S)-5,6,7,8-tetrahydrofolate + NAD(+)</text>
        <dbReference type="Rhea" id="RHEA:16873"/>
        <dbReference type="Rhea" id="RHEA-COMP:10167"/>
        <dbReference type="Rhea" id="RHEA-COMP:10193"/>
        <dbReference type="ChEBI" id="CHEBI:15378"/>
        <dbReference type="ChEBI" id="CHEBI:15636"/>
        <dbReference type="ChEBI" id="CHEBI:57453"/>
        <dbReference type="ChEBI" id="CHEBI:57540"/>
        <dbReference type="ChEBI" id="CHEBI:57945"/>
        <dbReference type="ChEBI" id="CHEBI:65315"/>
        <dbReference type="ChEBI" id="CHEBI:74447"/>
        <dbReference type="EC" id="2.1.1.74"/>
    </reaction>
</comment>
<evidence type="ECO:0000256" key="2">
    <source>
        <dbReference type="ARBA" id="ARBA00022490"/>
    </source>
</evidence>
<dbReference type="GO" id="GO:0047151">
    <property type="term" value="F:tRNA (uracil(54)-C5)-methyltransferase activity, 5,10-methylenetetrahydrofolate-dependent"/>
    <property type="evidence" value="ECO:0007669"/>
    <property type="project" value="UniProtKB-UniRule"/>
</dbReference>
<dbReference type="PANTHER" id="PTHR11806">
    <property type="entry name" value="GLUCOSE INHIBITED DIVISION PROTEIN A"/>
    <property type="match status" value="1"/>
</dbReference>
<evidence type="ECO:0000259" key="12">
    <source>
        <dbReference type="Pfam" id="PF01134"/>
    </source>
</evidence>
<dbReference type="AlphaFoldDB" id="A0A7V0XEF5"/>
<comment type="subcellular location">
    <subcellularLocation>
        <location evidence="10">Cytoplasm</location>
    </subcellularLocation>
</comment>
<evidence type="ECO:0000256" key="4">
    <source>
        <dbReference type="ARBA" id="ARBA00022630"/>
    </source>
</evidence>
<comment type="catalytic activity">
    <reaction evidence="10">
        <text>uridine(54) in tRNA + (6R)-5,10-methylene-5,6,7,8-tetrahydrofolate + NADPH + H(+) = 5-methyluridine(54) in tRNA + (6S)-5,6,7,8-tetrahydrofolate + NADP(+)</text>
        <dbReference type="Rhea" id="RHEA:62372"/>
        <dbReference type="Rhea" id="RHEA-COMP:10167"/>
        <dbReference type="Rhea" id="RHEA-COMP:10193"/>
        <dbReference type="ChEBI" id="CHEBI:15378"/>
        <dbReference type="ChEBI" id="CHEBI:15636"/>
        <dbReference type="ChEBI" id="CHEBI:57453"/>
        <dbReference type="ChEBI" id="CHEBI:57783"/>
        <dbReference type="ChEBI" id="CHEBI:58349"/>
        <dbReference type="ChEBI" id="CHEBI:65315"/>
        <dbReference type="ChEBI" id="CHEBI:74447"/>
        <dbReference type="EC" id="2.1.1.74"/>
    </reaction>
</comment>
<dbReference type="Proteomes" id="UP000885672">
    <property type="component" value="Unassembled WGS sequence"/>
</dbReference>
<organism evidence="13">
    <name type="scientific">candidate division WOR-3 bacterium</name>
    <dbReference type="NCBI Taxonomy" id="2052148"/>
    <lineage>
        <taxon>Bacteria</taxon>
        <taxon>Bacteria division WOR-3</taxon>
    </lineage>
</organism>
<dbReference type="GO" id="GO:0050660">
    <property type="term" value="F:flavin adenine dinucleotide binding"/>
    <property type="evidence" value="ECO:0007669"/>
    <property type="project" value="UniProtKB-UniRule"/>
</dbReference>
<protein>
    <recommendedName>
        <fullName evidence="10">Methylenetetrahydrofolate--tRNA-(uracil-5-)-methyltransferase TrmFO</fullName>
        <ecNumber evidence="10">2.1.1.74</ecNumber>
    </recommendedName>
    <alternativeName>
        <fullName evidence="10">Folate-dependent tRNA (uracil-5-)-methyltransferase</fullName>
    </alternativeName>
    <alternativeName>
        <fullName evidence="10">Folate-dependent tRNA(M-5-U54)-methyltransferase</fullName>
    </alternativeName>
</protein>
<dbReference type="InterPro" id="IPR004417">
    <property type="entry name" value="TrmFO"/>
</dbReference>
<proteinExistence type="inferred from homology"/>
<evidence type="ECO:0000256" key="1">
    <source>
        <dbReference type="ARBA" id="ARBA00001974"/>
    </source>
</evidence>
<dbReference type="HAMAP" id="MF_01037">
    <property type="entry name" value="TrmFO"/>
    <property type="match status" value="1"/>
</dbReference>
<dbReference type="InterPro" id="IPR040131">
    <property type="entry name" value="MnmG_N"/>
</dbReference>
<accession>A0A7V0XEF5</accession>
<dbReference type="EMBL" id="DSBX01000012">
    <property type="protein sequence ID" value="HDQ98734.1"/>
    <property type="molecule type" value="Genomic_DNA"/>
</dbReference>
<comment type="caution">
    <text evidence="13">The sequence shown here is derived from an EMBL/GenBank/DDBJ whole genome shotgun (WGS) entry which is preliminary data.</text>
</comment>
<gene>
    <name evidence="10" type="primary">trmFO</name>
    <name evidence="13" type="ORF">ENN51_00400</name>
</gene>
<name>A0A7V0XEF5_UNCW3</name>
<keyword evidence="9 10" id="KW-0520">NAD</keyword>
<evidence type="ECO:0000256" key="9">
    <source>
        <dbReference type="ARBA" id="ARBA00023027"/>
    </source>
</evidence>
<dbReference type="GO" id="GO:0002098">
    <property type="term" value="P:tRNA wobble uridine modification"/>
    <property type="evidence" value="ECO:0007669"/>
    <property type="project" value="TreeGrafter"/>
</dbReference>
<feature type="compositionally biased region" description="Basic residues" evidence="11">
    <location>
        <begin position="420"/>
        <end position="431"/>
    </location>
</feature>
<keyword evidence="8 10" id="KW-0521">NADP</keyword>
<comment type="caution">
    <text evidence="10">Lacks conserved residue(s) required for the propagation of feature annotation.</text>
</comment>
<dbReference type="NCBIfam" id="NF003739">
    <property type="entry name" value="PRK05335.1"/>
    <property type="match status" value="1"/>
</dbReference>
<evidence type="ECO:0000256" key="6">
    <source>
        <dbReference type="ARBA" id="ARBA00022694"/>
    </source>
</evidence>
<evidence type="ECO:0000256" key="5">
    <source>
        <dbReference type="ARBA" id="ARBA00022679"/>
    </source>
</evidence>
<dbReference type="Pfam" id="PF01134">
    <property type="entry name" value="GIDA"/>
    <property type="match status" value="1"/>
</dbReference>
<evidence type="ECO:0000256" key="3">
    <source>
        <dbReference type="ARBA" id="ARBA00022603"/>
    </source>
</evidence>
<keyword evidence="7 10" id="KW-0274">FAD</keyword>
<dbReference type="InterPro" id="IPR002218">
    <property type="entry name" value="MnmG-rel"/>
</dbReference>
<feature type="domain" description="MnmG N-terminal" evidence="12">
    <location>
        <begin position="4"/>
        <end position="358"/>
    </location>
</feature>
<feature type="region of interest" description="Disordered" evidence="11">
    <location>
        <begin position="408"/>
        <end position="432"/>
    </location>
</feature>
<evidence type="ECO:0000256" key="7">
    <source>
        <dbReference type="ARBA" id="ARBA00022827"/>
    </source>
</evidence>
<dbReference type="GO" id="GO:0005829">
    <property type="term" value="C:cytosol"/>
    <property type="evidence" value="ECO:0007669"/>
    <property type="project" value="TreeGrafter"/>
</dbReference>
<evidence type="ECO:0000256" key="10">
    <source>
        <dbReference type="HAMAP-Rule" id="MF_01037"/>
    </source>
</evidence>
<sequence length="450" mass="48379">MNLVTVIGAGPAGCEAALQLARRGVAVRLVEMRPGTMTPAHRTGDVAELVCSNSLKSDEPANAHGLLKAELREYGCFLLDCAERARVPGGKALVVDRERFSAEVASALAEAGITVERGEVRELPDGIVVLAAGPLISDALADSLARALGAERLFFFDAIAPVVSAESVDRAVAFPGSRYGAGADYLNCPLSEAEYRRFVDELVRAETAPVRDFEPARLFEGCLPVEELARRGPETLAYGPLKPVGLRSPAYAVVQLRQENAGGTMFNLVGFQTRLRHGEQRRVFRLIPGLARAEFLRYGAMHRNSYLDAPRVLGPTLAARARPGLFVAGQLTGVEGYVESIGAGLVAGVNAARLGRGQEPRAWPEETMLGGLLRYVATGPGDTRFQPMNANFGLLPPALCAGKQDDTVFSPTPGPGLPRQKPRARTKKHQRRELMVERALAAAREWAARQ</sequence>
<dbReference type="EC" id="2.1.1.74" evidence="10"/>
<dbReference type="PANTHER" id="PTHR11806:SF2">
    <property type="entry name" value="METHYLENETETRAHYDROFOLATE--TRNA-(URACIL-5-)-METHYLTRANSFERASE TRMFO"/>
    <property type="match status" value="1"/>
</dbReference>
<evidence type="ECO:0000313" key="13">
    <source>
        <dbReference type="EMBL" id="HDQ98734.1"/>
    </source>
</evidence>
<dbReference type="NCBIfam" id="TIGR00137">
    <property type="entry name" value="gid_trmFO"/>
    <property type="match status" value="1"/>
</dbReference>
<keyword evidence="4 10" id="KW-0285">Flavoprotein</keyword>
<evidence type="ECO:0000256" key="11">
    <source>
        <dbReference type="SAM" id="MobiDB-lite"/>
    </source>
</evidence>
<keyword evidence="6 10" id="KW-0819">tRNA processing</keyword>
<keyword evidence="2 10" id="KW-0963">Cytoplasm</keyword>
<reference evidence="13" key="1">
    <citation type="journal article" date="2020" name="mSystems">
        <title>Genome- and Community-Level Interaction Insights into Carbon Utilization and Element Cycling Functions of Hydrothermarchaeota in Hydrothermal Sediment.</title>
        <authorList>
            <person name="Zhou Z."/>
            <person name="Liu Y."/>
            <person name="Xu W."/>
            <person name="Pan J."/>
            <person name="Luo Z.H."/>
            <person name="Li M."/>
        </authorList>
    </citation>
    <scope>NUCLEOTIDE SEQUENCE [LARGE SCALE GENOMIC DNA]</scope>
    <source>
        <strain evidence="13">SpSt-1182</strain>
    </source>
</reference>
<dbReference type="InterPro" id="IPR036188">
    <property type="entry name" value="FAD/NAD-bd_sf"/>
</dbReference>
<dbReference type="SUPFAM" id="SSF51905">
    <property type="entry name" value="FAD/NAD(P)-binding domain"/>
    <property type="match status" value="1"/>
</dbReference>
<dbReference type="GO" id="GO:0030488">
    <property type="term" value="P:tRNA methylation"/>
    <property type="evidence" value="ECO:0007669"/>
    <property type="project" value="TreeGrafter"/>
</dbReference>
<keyword evidence="5 10" id="KW-0808">Transferase</keyword>
<evidence type="ECO:0000256" key="8">
    <source>
        <dbReference type="ARBA" id="ARBA00022857"/>
    </source>
</evidence>